<dbReference type="NCBIfam" id="TIGR01251">
    <property type="entry name" value="ribP_PPkin"/>
    <property type="match status" value="1"/>
</dbReference>
<comment type="catalytic activity">
    <reaction evidence="7">
        <text>D-ribose 5-phosphate + ATP = 5-phospho-alpha-D-ribose 1-diphosphate + AMP + H(+)</text>
        <dbReference type="Rhea" id="RHEA:15609"/>
        <dbReference type="ChEBI" id="CHEBI:15378"/>
        <dbReference type="ChEBI" id="CHEBI:30616"/>
        <dbReference type="ChEBI" id="CHEBI:58017"/>
        <dbReference type="ChEBI" id="CHEBI:78346"/>
        <dbReference type="ChEBI" id="CHEBI:456215"/>
        <dbReference type="EC" id="2.7.6.1"/>
    </reaction>
</comment>
<dbReference type="InterPro" id="IPR029099">
    <property type="entry name" value="Pribosyltran_N"/>
</dbReference>
<keyword evidence="10" id="KW-1185">Reference proteome</keyword>
<dbReference type="GO" id="GO:0004749">
    <property type="term" value="F:ribose phosphate diphosphokinase activity"/>
    <property type="evidence" value="ECO:0007669"/>
    <property type="project" value="UniProtKB-EC"/>
</dbReference>
<evidence type="ECO:0000256" key="8">
    <source>
        <dbReference type="RuleBase" id="RU004324"/>
    </source>
</evidence>
<evidence type="ECO:0000256" key="1">
    <source>
        <dbReference type="ARBA" id="ARBA00013247"/>
    </source>
</evidence>
<dbReference type="GO" id="GO:0016301">
    <property type="term" value="F:kinase activity"/>
    <property type="evidence" value="ECO:0007669"/>
    <property type="project" value="UniProtKB-KW"/>
</dbReference>
<evidence type="ECO:0000256" key="5">
    <source>
        <dbReference type="ARBA" id="ARBA00022777"/>
    </source>
</evidence>
<protein>
    <recommendedName>
        <fullName evidence="1">ribose-phosphate diphosphokinase</fullName>
        <ecNumber evidence="1">2.7.6.1</ecNumber>
    </recommendedName>
</protein>
<evidence type="ECO:0000256" key="3">
    <source>
        <dbReference type="ARBA" id="ARBA00022727"/>
    </source>
</evidence>
<dbReference type="RefSeq" id="WP_204909250.1">
    <property type="nucleotide sequence ID" value="NZ_JACJLV010000027.1"/>
</dbReference>
<dbReference type="EMBL" id="JACJLV010000027">
    <property type="protein sequence ID" value="MBM6827213.1"/>
    <property type="molecule type" value="Genomic_DNA"/>
</dbReference>
<accession>A0A938XJ66</accession>
<evidence type="ECO:0000313" key="10">
    <source>
        <dbReference type="Proteomes" id="UP000713880"/>
    </source>
</evidence>
<evidence type="ECO:0000313" key="9">
    <source>
        <dbReference type="EMBL" id="MBM6827213.1"/>
    </source>
</evidence>
<comment type="caution">
    <text evidence="9">The sequence shown here is derived from an EMBL/GenBank/DDBJ whole genome shotgun (WGS) entry which is preliminary data.</text>
</comment>
<dbReference type="PANTHER" id="PTHR10210">
    <property type="entry name" value="RIBOSE-PHOSPHATE DIPHOSPHOKINASE FAMILY MEMBER"/>
    <property type="match status" value="1"/>
</dbReference>
<proteinExistence type="inferred from homology"/>
<dbReference type="Pfam" id="PF13793">
    <property type="entry name" value="Pribosyltran_N"/>
    <property type="match status" value="1"/>
</dbReference>
<dbReference type="GO" id="GO:0006164">
    <property type="term" value="P:purine nucleotide biosynthetic process"/>
    <property type="evidence" value="ECO:0007669"/>
    <property type="project" value="TreeGrafter"/>
</dbReference>
<dbReference type="GO" id="GO:0000287">
    <property type="term" value="F:magnesium ion binding"/>
    <property type="evidence" value="ECO:0007669"/>
    <property type="project" value="InterPro"/>
</dbReference>
<dbReference type="SUPFAM" id="SSF53271">
    <property type="entry name" value="PRTase-like"/>
    <property type="match status" value="2"/>
</dbReference>
<reference evidence="9" key="2">
    <citation type="journal article" date="2021" name="Sci. Rep.">
        <title>The distribution of antibiotic resistance genes in chicken gut microbiota commensals.</title>
        <authorList>
            <person name="Juricova H."/>
            <person name="Matiasovicova J."/>
            <person name="Kubasova T."/>
            <person name="Cejkova D."/>
            <person name="Rychlik I."/>
        </authorList>
    </citation>
    <scope>NUCLEOTIDE SEQUENCE</scope>
    <source>
        <strain evidence="9">An420c</strain>
    </source>
</reference>
<dbReference type="AlphaFoldDB" id="A0A938XJ66"/>
<dbReference type="NCBIfam" id="NF005299">
    <property type="entry name" value="PRK06827.1"/>
    <property type="match status" value="1"/>
</dbReference>
<reference evidence="9" key="1">
    <citation type="submission" date="2020-08" db="EMBL/GenBank/DDBJ databases">
        <authorList>
            <person name="Cejkova D."/>
            <person name="Kubasova T."/>
            <person name="Jahodarova E."/>
            <person name="Rychlik I."/>
        </authorList>
    </citation>
    <scope>NUCLEOTIDE SEQUENCE</scope>
    <source>
        <strain evidence="9">An420c</strain>
    </source>
</reference>
<dbReference type="CDD" id="cd06223">
    <property type="entry name" value="PRTases_typeI"/>
    <property type="match status" value="1"/>
</dbReference>
<dbReference type="EC" id="2.7.6.1" evidence="1"/>
<comment type="similarity">
    <text evidence="8">Belongs to the ribose-phosphate pyrophosphokinase family.</text>
</comment>
<dbReference type="InterPro" id="IPR000836">
    <property type="entry name" value="PRTase_dom"/>
</dbReference>
<keyword evidence="2" id="KW-0808">Transferase</keyword>
<evidence type="ECO:0000256" key="2">
    <source>
        <dbReference type="ARBA" id="ARBA00022679"/>
    </source>
</evidence>
<dbReference type="Pfam" id="PF00156">
    <property type="entry name" value="Pribosyltran"/>
    <property type="match status" value="1"/>
</dbReference>
<organism evidence="9 10">
    <name type="scientific">Mordavella massiliensis</name>
    <dbReference type="NCBI Taxonomy" id="1871024"/>
    <lineage>
        <taxon>Bacteria</taxon>
        <taxon>Bacillati</taxon>
        <taxon>Bacillota</taxon>
        <taxon>Clostridia</taxon>
        <taxon>Eubacteriales</taxon>
        <taxon>Clostridiaceae</taxon>
        <taxon>Mordavella</taxon>
    </lineage>
</organism>
<evidence type="ECO:0000256" key="6">
    <source>
        <dbReference type="ARBA" id="ARBA00022840"/>
    </source>
</evidence>
<keyword evidence="3 8" id="KW-0545">Nucleotide biosynthesis</keyword>
<dbReference type="Proteomes" id="UP000713880">
    <property type="component" value="Unassembled WGS sequence"/>
</dbReference>
<dbReference type="Gene3D" id="3.40.50.2020">
    <property type="match status" value="2"/>
</dbReference>
<evidence type="ECO:0000256" key="7">
    <source>
        <dbReference type="ARBA" id="ARBA00049535"/>
    </source>
</evidence>
<name>A0A938XJ66_9CLOT</name>
<gene>
    <name evidence="9" type="ORF">H6A13_08930</name>
</gene>
<dbReference type="GO" id="GO:0005737">
    <property type="term" value="C:cytoplasm"/>
    <property type="evidence" value="ECO:0007669"/>
    <property type="project" value="TreeGrafter"/>
</dbReference>
<dbReference type="GO" id="GO:0002189">
    <property type="term" value="C:ribose phosphate diphosphokinase complex"/>
    <property type="evidence" value="ECO:0007669"/>
    <property type="project" value="TreeGrafter"/>
</dbReference>
<dbReference type="GO" id="GO:0005524">
    <property type="term" value="F:ATP binding"/>
    <property type="evidence" value="ECO:0007669"/>
    <property type="project" value="UniProtKB-KW"/>
</dbReference>
<evidence type="ECO:0000256" key="4">
    <source>
        <dbReference type="ARBA" id="ARBA00022741"/>
    </source>
</evidence>
<dbReference type="InterPro" id="IPR005946">
    <property type="entry name" value="Rib-P_diPkinase"/>
</dbReference>
<keyword evidence="6" id="KW-0067">ATP-binding</keyword>
<keyword evidence="5" id="KW-0418">Kinase</keyword>
<dbReference type="PANTHER" id="PTHR10210:SF32">
    <property type="entry name" value="RIBOSE-PHOSPHATE PYROPHOSPHOKINASE 2"/>
    <property type="match status" value="1"/>
</dbReference>
<sequence>MSYTELMEEALPVAPLKIAALESCREMGQKVNDYIVQFRKDTKKESLDSPLFSHYQSDNYLVDCRCPRFGTGEAKGMISETVRGKDLFVMVDVCNYSLTYTVNGHPNHMSPDDHYQDLKRIISAANGKAHRLNVIMPFLYESRQHKRTKRESLDCALALQELTDMGVSNIITFDAHDPRVQNSIPLHGFDNFNPPYQFMKALLRAEPDLPIDKEHLMIVSPDEGAMHRAVYFSNVLGVNMGMFYKRRDYSTIVNGKNPIVAHEFLGEDIKGKNVIVVDDMISSGESMLDVAKQMKDRGADRVFVCTTFGLFTDGFEKFDEYYNKGYIDRVITTNLTYLPPEALAKPYFVAADMSKFIALIIDAFNHDITIGRVLDPTSRIHELLDRHTKQLSGK</sequence>
<dbReference type="GO" id="GO:0006015">
    <property type="term" value="P:5-phosphoribose 1-diphosphate biosynthetic process"/>
    <property type="evidence" value="ECO:0007669"/>
    <property type="project" value="TreeGrafter"/>
</dbReference>
<keyword evidence="4" id="KW-0547">Nucleotide-binding</keyword>
<dbReference type="InterPro" id="IPR029057">
    <property type="entry name" value="PRTase-like"/>
</dbReference>